<protein>
    <submittedName>
        <fullName evidence="2">Uncharacterized protein</fullName>
    </submittedName>
</protein>
<name>A0ABQ9H9H1_9NEOP</name>
<gene>
    <name evidence="2" type="ORF">PR048_017400</name>
</gene>
<feature type="region of interest" description="Disordered" evidence="1">
    <location>
        <begin position="70"/>
        <end position="110"/>
    </location>
</feature>
<dbReference type="EMBL" id="JARBHB010000006">
    <property type="protein sequence ID" value="KAJ8880927.1"/>
    <property type="molecule type" value="Genomic_DNA"/>
</dbReference>
<evidence type="ECO:0000313" key="3">
    <source>
        <dbReference type="Proteomes" id="UP001159363"/>
    </source>
</evidence>
<accession>A0ABQ9H9H1</accession>
<comment type="caution">
    <text evidence="2">The sequence shown here is derived from an EMBL/GenBank/DDBJ whole genome shotgun (WGS) entry which is preliminary data.</text>
</comment>
<dbReference type="Proteomes" id="UP001159363">
    <property type="component" value="Chromosome 5"/>
</dbReference>
<organism evidence="2 3">
    <name type="scientific">Dryococelus australis</name>
    <dbReference type="NCBI Taxonomy" id="614101"/>
    <lineage>
        <taxon>Eukaryota</taxon>
        <taxon>Metazoa</taxon>
        <taxon>Ecdysozoa</taxon>
        <taxon>Arthropoda</taxon>
        <taxon>Hexapoda</taxon>
        <taxon>Insecta</taxon>
        <taxon>Pterygota</taxon>
        <taxon>Neoptera</taxon>
        <taxon>Polyneoptera</taxon>
        <taxon>Phasmatodea</taxon>
        <taxon>Verophasmatodea</taxon>
        <taxon>Anareolatae</taxon>
        <taxon>Phasmatidae</taxon>
        <taxon>Eurycanthinae</taxon>
        <taxon>Dryococelus</taxon>
    </lineage>
</organism>
<keyword evidence="3" id="KW-1185">Reference proteome</keyword>
<evidence type="ECO:0000313" key="2">
    <source>
        <dbReference type="EMBL" id="KAJ8880927.1"/>
    </source>
</evidence>
<proteinExistence type="predicted"/>
<reference evidence="2 3" key="1">
    <citation type="submission" date="2023-02" db="EMBL/GenBank/DDBJ databases">
        <title>LHISI_Scaffold_Assembly.</title>
        <authorList>
            <person name="Stuart O.P."/>
            <person name="Cleave R."/>
            <person name="Magrath M.J.L."/>
            <person name="Mikheyev A.S."/>
        </authorList>
    </citation>
    <scope>NUCLEOTIDE SEQUENCE [LARGE SCALE GENOMIC DNA]</scope>
    <source>
        <strain evidence="2">Daus_M_001</strain>
        <tissue evidence="2">Leg muscle</tissue>
    </source>
</reference>
<evidence type="ECO:0000256" key="1">
    <source>
        <dbReference type="SAM" id="MobiDB-lite"/>
    </source>
</evidence>
<sequence length="312" mass="34396">MFLSLRIYSIARSAREEVREQRSTCSIRRWRHWPRAPNEPCRSTPRSARGPLCRSLISMLSRKHRQQLSCAVERSAGPPPTYKGRGSSPVHSSPGPRAERLACSPPNKANRPGLSGYSHVGIIPDDAAGRRVFFWGGGGGRPFPPSPLIPALLRTHLNHPQRPLTTSLHRFPHSPYGVETYTHLESSGVLYPLHFEVAQAAECNVAAGIAERVCTDPLLGNPDSTCAVRIDPLPFPSYQMTQWGLITAMNNARGLPAPMTPPDDPLRETVPSSPRARVFPFRWFTVPPARGATMQPPGPFCSKSCFLSFPEV</sequence>